<feature type="domain" description="RH2" evidence="7">
    <location>
        <begin position="379"/>
        <end position="447"/>
    </location>
</feature>
<dbReference type="InterPro" id="IPR032486">
    <property type="entry name" value="JIP_LZII"/>
</dbReference>
<dbReference type="InterPro" id="IPR034744">
    <property type="entry name" value="RH2"/>
</dbReference>
<feature type="coiled-coil region" evidence="4">
    <location>
        <begin position="120"/>
        <end position="194"/>
    </location>
</feature>
<dbReference type="InterPro" id="IPR039911">
    <property type="entry name" value="JIP3/JIP4"/>
</dbReference>
<dbReference type="PANTHER" id="PTHR13886:SF4">
    <property type="entry name" value="JNK-INTERACTING PROTEIN 3"/>
    <property type="match status" value="1"/>
</dbReference>
<evidence type="ECO:0000259" key="7">
    <source>
        <dbReference type="PROSITE" id="PS51777"/>
    </source>
</evidence>
<proteinExistence type="predicted"/>
<comment type="subcellular location">
    <subcellularLocation>
        <location evidence="1">Cytoplasm</location>
    </subcellularLocation>
</comment>
<name>A0A158QD00_HYMDI</name>
<dbReference type="PROSITE" id="PS51777">
    <property type="entry name" value="RH2"/>
    <property type="match status" value="1"/>
</dbReference>
<gene>
    <name evidence="8" type="ORF">HDID_LOCUS2234</name>
</gene>
<dbReference type="GO" id="GO:0030159">
    <property type="term" value="F:signaling receptor complex adaptor activity"/>
    <property type="evidence" value="ECO:0007669"/>
    <property type="project" value="TreeGrafter"/>
</dbReference>
<dbReference type="Pfam" id="PF16471">
    <property type="entry name" value="JIP_LZII"/>
    <property type="match status" value="1"/>
</dbReference>
<reference evidence="10" key="1">
    <citation type="submission" date="2016-04" db="UniProtKB">
        <authorList>
            <consortium name="WormBaseParasite"/>
        </authorList>
    </citation>
    <scope>IDENTIFICATION</scope>
</reference>
<keyword evidence="2" id="KW-0963">Cytoplasm</keyword>
<protein>
    <submittedName>
        <fullName evidence="10">RH2 domain-containing protein</fullName>
    </submittedName>
</protein>
<feature type="region of interest" description="Disordered" evidence="5">
    <location>
        <begin position="474"/>
        <end position="501"/>
    </location>
</feature>
<dbReference type="GO" id="GO:0019894">
    <property type="term" value="F:kinesin binding"/>
    <property type="evidence" value="ECO:0007669"/>
    <property type="project" value="TreeGrafter"/>
</dbReference>
<feature type="coiled-coil region" evidence="4">
    <location>
        <begin position="282"/>
        <end position="372"/>
    </location>
</feature>
<dbReference type="WBParaSite" id="HDID_0000223301-mRNA-1">
    <property type="protein sequence ID" value="HDID_0000223301-mRNA-1"/>
    <property type="gene ID" value="HDID_0000223301"/>
</dbReference>
<keyword evidence="3 4" id="KW-0175">Coiled coil</keyword>
<feature type="domain" description="RH1" evidence="6">
    <location>
        <begin position="30"/>
        <end position="126"/>
    </location>
</feature>
<dbReference type="AlphaFoldDB" id="A0A158QD00"/>
<accession>A0A158QD00</accession>
<dbReference type="EMBL" id="UYSG01000519">
    <property type="protein sequence ID" value="VDL19695.1"/>
    <property type="molecule type" value="Genomic_DNA"/>
</dbReference>
<evidence type="ECO:0000256" key="3">
    <source>
        <dbReference type="ARBA" id="ARBA00023054"/>
    </source>
</evidence>
<evidence type="ECO:0000256" key="1">
    <source>
        <dbReference type="ARBA" id="ARBA00004496"/>
    </source>
</evidence>
<dbReference type="GO" id="GO:0005737">
    <property type="term" value="C:cytoplasm"/>
    <property type="evidence" value="ECO:0007669"/>
    <property type="project" value="UniProtKB-SubCell"/>
</dbReference>
<evidence type="ECO:0000256" key="4">
    <source>
        <dbReference type="SAM" id="Coils"/>
    </source>
</evidence>
<evidence type="ECO:0000259" key="6">
    <source>
        <dbReference type="PROSITE" id="PS51776"/>
    </source>
</evidence>
<dbReference type="Proteomes" id="UP000274504">
    <property type="component" value="Unassembled WGS sequence"/>
</dbReference>
<dbReference type="InterPro" id="IPR034743">
    <property type="entry name" value="RH1"/>
</dbReference>
<dbReference type="GO" id="GO:0016192">
    <property type="term" value="P:vesicle-mediated transport"/>
    <property type="evidence" value="ECO:0007669"/>
    <property type="project" value="TreeGrafter"/>
</dbReference>
<feature type="compositionally biased region" description="Low complexity" evidence="5">
    <location>
        <begin position="487"/>
        <end position="501"/>
    </location>
</feature>
<reference evidence="8 9" key="2">
    <citation type="submission" date="2018-11" db="EMBL/GenBank/DDBJ databases">
        <authorList>
            <consortium name="Pathogen Informatics"/>
        </authorList>
    </citation>
    <scope>NUCLEOTIDE SEQUENCE [LARGE SCALE GENOMIC DNA]</scope>
</reference>
<dbReference type="OrthoDB" id="10256043at2759"/>
<organism evidence="10">
    <name type="scientific">Hymenolepis diminuta</name>
    <name type="common">Rat tapeworm</name>
    <dbReference type="NCBI Taxonomy" id="6216"/>
    <lineage>
        <taxon>Eukaryota</taxon>
        <taxon>Metazoa</taxon>
        <taxon>Spiralia</taxon>
        <taxon>Lophotrochozoa</taxon>
        <taxon>Platyhelminthes</taxon>
        <taxon>Cestoda</taxon>
        <taxon>Eucestoda</taxon>
        <taxon>Cyclophyllidea</taxon>
        <taxon>Hymenolepididae</taxon>
        <taxon>Hymenolepis</taxon>
    </lineage>
</organism>
<sequence length="1071" mass="116871">MDPEHKTDETVSKVSNFSDIRSTQDDNFSLLSSSEVVADLTALSGEVQAIAHRFNSEFEAVLSMEAASGTSGAGSAIVQRLLPTVVTVLEQLDEFYKDHAAYKAEVFQLREENATLVKQLVKVKEARRDTEDLLMRVEDQFDNERRTLNEALAQNETQIRRLEMKTKNTEEQLARMEQKELESLKENSKLHERINELLRSHAEINDSIKHSTPISTSALANPRDSASNRMLGNAFDTTSGGLGFDELSAMEGDLGPLAEDDLADEVSCTHGPSSDSDVIFDIAGMQKEVNNLIRENMELMETKNALNIVKDDLLIQRDSLKADNELLKDAMKQLTEKQTLLQQELVKSDQTLTAARTEIEALKAQVTKLKERSDKSSTSKNFTKTEMMRLISDRNYYKERFLELREAIKLMETLRASQRGHPELLNDLPPTVTNVQVHSSPHHQFRTAFAKLLNLISLPRLDFGLDAASLADSDTLESQSEESVDASKSPLSTPAGSSSSASTFHSQRWIKIYQSAAATPVFGWVRGFGRVRQGKSELSTTKNPTSLFRPVAHPVPKKCRSIGRSTLRIELTAALPVPSPLDDDCTQHLWLIGRGAASEEGAGLKKSKNVGKLYIFDPLQLNDVLVSMDLEDDFLPISAALFSVAGAESSPPLANSGRYIVRDYRNLQTSKAPVELLNPYRVLIAASDGRFIVCATTRNRDAVSKEDSWKVALLSTFKLANPGESATSIVTLDHRICMGVLNSTGSNQLVTLKWCLEIPDTPSPSSDIDLNRLLRATALQLPADGFSSGPSGPLLLSEIFSQAFCCLGTVGGGALHRFDINAGAFVGCLALPSQTPCLHAIAVGNDDNEKNSSSNSRKLIWLAVSGLSPPTPTVHRESNEDGSNTCGENACLGPLSRLLSVCVEKHVFLHNIDLTSVLSSMIDKTDVQDPVDLTVSRIFVQGSECIWFATRCGLIGRFLCAFLLNNTGGSAAGSPTEVLNQEAISLSCHAYRRPVSALIAIKNQEETKGKDSTSNNPGSFLVVAVGHDYAYIPTSTPASRAYAATSSLVTAINQRSQNSSGAHAIVWSVST</sequence>
<evidence type="ECO:0000256" key="2">
    <source>
        <dbReference type="ARBA" id="ARBA00022490"/>
    </source>
</evidence>
<dbReference type="PANTHER" id="PTHR13886">
    <property type="entry name" value="JNK/SAPK-ASSOCIATED PROTEIN"/>
    <property type="match status" value="1"/>
</dbReference>
<evidence type="ECO:0000313" key="8">
    <source>
        <dbReference type="EMBL" id="VDL19695.1"/>
    </source>
</evidence>
<evidence type="ECO:0000313" key="10">
    <source>
        <dbReference type="WBParaSite" id="HDID_0000223301-mRNA-1"/>
    </source>
</evidence>
<dbReference type="PROSITE" id="PS51776">
    <property type="entry name" value="RH1"/>
    <property type="match status" value="1"/>
</dbReference>
<evidence type="ECO:0000256" key="5">
    <source>
        <dbReference type="SAM" id="MobiDB-lite"/>
    </source>
</evidence>
<dbReference type="GO" id="GO:0008432">
    <property type="term" value="F:JUN kinase binding"/>
    <property type="evidence" value="ECO:0007669"/>
    <property type="project" value="TreeGrafter"/>
</dbReference>
<dbReference type="Gene3D" id="1.20.5.1000">
    <property type="entry name" value="arf6 gtpase in complex with a specific effector, jip4"/>
    <property type="match status" value="1"/>
</dbReference>
<evidence type="ECO:0000313" key="9">
    <source>
        <dbReference type="Proteomes" id="UP000274504"/>
    </source>
</evidence>
<dbReference type="STRING" id="6216.A0A158QD00"/>
<dbReference type="GO" id="GO:0005078">
    <property type="term" value="F:MAP-kinase scaffold activity"/>
    <property type="evidence" value="ECO:0007669"/>
    <property type="project" value="InterPro"/>
</dbReference>
<dbReference type="Pfam" id="PF09744">
    <property type="entry name" value="RH1"/>
    <property type="match status" value="1"/>
</dbReference>